<dbReference type="OrthoDB" id="9812645at2"/>
<evidence type="ECO:0000313" key="5">
    <source>
        <dbReference type="EMBL" id="PTQ08281.1"/>
    </source>
</evidence>
<name>A0A2T5FUS8_9SPHN</name>
<reference evidence="5 6" key="1">
    <citation type="submission" date="2017-09" db="EMBL/GenBank/DDBJ databases">
        <title>Sphingomonas panjinensis sp.nov., isolated from oil-contaminated soil.</title>
        <authorList>
            <person name="Wang L."/>
            <person name="Chen L."/>
        </authorList>
    </citation>
    <scope>NUCLEOTIDE SEQUENCE [LARGE SCALE GENOMIC DNA]</scope>
    <source>
        <strain evidence="5 6">FW-11</strain>
    </source>
</reference>
<dbReference type="PANTHER" id="PTHR43537:SF5">
    <property type="entry name" value="UXU OPERON TRANSCRIPTIONAL REGULATOR"/>
    <property type="match status" value="1"/>
</dbReference>
<dbReference type="CDD" id="cd07377">
    <property type="entry name" value="WHTH_GntR"/>
    <property type="match status" value="1"/>
</dbReference>
<evidence type="ECO:0000256" key="2">
    <source>
        <dbReference type="ARBA" id="ARBA00023125"/>
    </source>
</evidence>
<dbReference type="SUPFAM" id="SSF48008">
    <property type="entry name" value="GntR ligand-binding domain-like"/>
    <property type="match status" value="1"/>
</dbReference>
<dbReference type="GO" id="GO:0003677">
    <property type="term" value="F:DNA binding"/>
    <property type="evidence" value="ECO:0007669"/>
    <property type="project" value="UniProtKB-KW"/>
</dbReference>
<dbReference type="AlphaFoldDB" id="A0A2T5FUS8"/>
<dbReference type="SMART" id="SM00345">
    <property type="entry name" value="HTH_GNTR"/>
    <property type="match status" value="1"/>
</dbReference>
<dbReference type="Pfam" id="PF07729">
    <property type="entry name" value="FCD"/>
    <property type="match status" value="1"/>
</dbReference>
<dbReference type="InterPro" id="IPR011711">
    <property type="entry name" value="GntR_C"/>
</dbReference>
<sequence>MADRRLFQDIAERIVSLINEGVFPPGSRLPGERELAERFGVSRVTIREAEIALQATGKIRIKTGAGVYVSEQAGSAEEQLPAVSAFELTEARSLFESEAAALAAPIISEEALGRLDHLLDQMASDGAGDDDRSTEADRDFHMAIASASGNRAIIHVIKMLWRLRMELPEVRNTHAAVCEHDGGARFDEHRQIVEALRSRDSQAARLAMRQHFNRLLQAMLDATEEREIRELRRKSAESRARFLMSAKLG</sequence>
<evidence type="ECO:0000256" key="3">
    <source>
        <dbReference type="ARBA" id="ARBA00023163"/>
    </source>
</evidence>
<gene>
    <name evidence="5" type="ORF">CLG96_16070</name>
</gene>
<keyword evidence="6" id="KW-1185">Reference proteome</keyword>
<keyword evidence="1" id="KW-0805">Transcription regulation</keyword>
<keyword evidence="3" id="KW-0804">Transcription</keyword>
<dbReference type="RefSeq" id="WP_107969567.1">
    <property type="nucleotide sequence ID" value="NZ_NWBU01000016.1"/>
</dbReference>
<dbReference type="Gene3D" id="1.20.120.530">
    <property type="entry name" value="GntR ligand-binding domain-like"/>
    <property type="match status" value="1"/>
</dbReference>
<dbReference type="InterPro" id="IPR036390">
    <property type="entry name" value="WH_DNA-bd_sf"/>
</dbReference>
<dbReference type="InterPro" id="IPR000524">
    <property type="entry name" value="Tscrpt_reg_HTH_GntR"/>
</dbReference>
<organism evidence="5 6">
    <name type="scientific">Sphingomonas oleivorans</name>
    <dbReference type="NCBI Taxonomy" id="1735121"/>
    <lineage>
        <taxon>Bacteria</taxon>
        <taxon>Pseudomonadati</taxon>
        <taxon>Pseudomonadota</taxon>
        <taxon>Alphaproteobacteria</taxon>
        <taxon>Sphingomonadales</taxon>
        <taxon>Sphingomonadaceae</taxon>
        <taxon>Sphingomonas</taxon>
    </lineage>
</organism>
<dbReference type="InterPro" id="IPR036388">
    <property type="entry name" value="WH-like_DNA-bd_sf"/>
</dbReference>
<accession>A0A2T5FUS8</accession>
<dbReference type="SUPFAM" id="SSF46785">
    <property type="entry name" value="Winged helix' DNA-binding domain"/>
    <property type="match status" value="1"/>
</dbReference>
<evidence type="ECO:0000313" key="6">
    <source>
        <dbReference type="Proteomes" id="UP000244162"/>
    </source>
</evidence>
<dbReference type="InterPro" id="IPR008920">
    <property type="entry name" value="TF_FadR/GntR_C"/>
</dbReference>
<keyword evidence="2" id="KW-0238">DNA-binding</keyword>
<comment type="caution">
    <text evidence="5">The sequence shown here is derived from an EMBL/GenBank/DDBJ whole genome shotgun (WGS) entry which is preliminary data.</text>
</comment>
<feature type="domain" description="HTH gntR-type" evidence="4">
    <location>
        <begin position="4"/>
        <end position="72"/>
    </location>
</feature>
<dbReference type="PANTHER" id="PTHR43537">
    <property type="entry name" value="TRANSCRIPTIONAL REGULATOR, GNTR FAMILY"/>
    <property type="match status" value="1"/>
</dbReference>
<dbReference type="Proteomes" id="UP000244162">
    <property type="component" value="Unassembled WGS sequence"/>
</dbReference>
<evidence type="ECO:0000256" key="1">
    <source>
        <dbReference type="ARBA" id="ARBA00023015"/>
    </source>
</evidence>
<proteinExistence type="predicted"/>
<protein>
    <submittedName>
        <fullName evidence="5">GntR family transcriptional regulator</fullName>
    </submittedName>
</protein>
<dbReference type="Gene3D" id="1.10.10.10">
    <property type="entry name" value="Winged helix-like DNA-binding domain superfamily/Winged helix DNA-binding domain"/>
    <property type="match status" value="1"/>
</dbReference>
<dbReference type="GO" id="GO:0003700">
    <property type="term" value="F:DNA-binding transcription factor activity"/>
    <property type="evidence" value="ECO:0007669"/>
    <property type="project" value="InterPro"/>
</dbReference>
<dbReference type="SMART" id="SM00895">
    <property type="entry name" value="FCD"/>
    <property type="match status" value="1"/>
</dbReference>
<dbReference type="EMBL" id="NWBU01000016">
    <property type="protein sequence ID" value="PTQ08281.1"/>
    <property type="molecule type" value="Genomic_DNA"/>
</dbReference>
<dbReference type="PRINTS" id="PR00035">
    <property type="entry name" value="HTHGNTR"/>
</dbReference>
<dbReference type="Pfam" id="PF00392">
    <property type="entry name" value="GntR"/>
    <property type="match status" value="1"/>
</dbReference>
<evidence type="ECO:0000259" key="4">
    <source>
        <dbReference type="PROSITE" id="PS50949"/>
    </source>
</evidence>
<dbReference type="PROSITE" id="PS50949">
    <property type="entry name" value="HTH_GNTR"/>
    <property type="match status" value="1"/>
</dbReference>